<dbReference type="EMBL" id="QXTE01000090">
    <property type="protein sequence ID" value="TFK07027.1"/>
    <property type="molecule type" value="Genomic_DNA"/>
</dbReference>
<organism evidence="2 3">
    <name type="scientific">Platysternon megacephalum</name>
    <name type="common">big-headed turtle</name>
    <dbReference type="NCBI Taxonomy" id="55544"/>
    <lineage>
        <taxon>Eukaryota</taxon>
        <taxon>Metazoa</taxon>
        <taxon>Chordata</taxon>
        <taxon>Craniata</taxon>
        <taxon>Vertebrata</taxon>
        <taxon>Euteleostomi</taxon>
        <taxon>Archelosauria</taxon>
        <taxon>Testudinata</taxon>
        <taxon>Testudines</taxon>
        <taxon>Cryptodira</taxon>
        <taxon>Durocryptodira</taxon>
        <taxon>Testudinoidea</taxon>
        <taxon>Platysternidae</taxon>
        <taxon>Platysternon</taxon>
    </lineage>
</organism>
<accession>A0A4D9EAB1</accession>
<gene>
    <name evidence="2" type="ORF">DR999_PMT10195</name>
</gene>
<comment type="caution">
    <text evidence="2">The sequence shown here is derived from an EMBL/GenBank/DDBJ whole genome shotgun (WGS) entry which is preliminary data.</text>
</comment>
<proteinExistence type="predicted"/>
<evidence type="ECO:0000313" key="2">
    <source>
        <dbReference type="EMBL" id="TFK07027.1"/>
    </source>
</evidence>
<evidence type="ECO:0000313" key="3">
    <source>
        <dbReference type="Proteomes" id="UP000297703"/>
    </source>
</evidence>
<feature type="region of interest" description="Disordered" evidence="1">
    <location>
        <begin position="72"/>
        <end position="110"/>
    </location>
</feature>
<keyword evidence="3" id="KW-1185">Reference proteome</keyword>
<feature type="compositionally biased region" description="Basic and acidic residues" evidence="1">
    <location>
        <begin position="83"/>
        <end position="110"/>
    </location>
</feature>
<evidence type="ECO:0000256" key="1">
    <source>
        <dbReference type="SAM" id="MobiDB-lite"/>
    </source>
</evidence>
<sequence length="110" mass="12372">MRSRSFKNPHEFWTHGLFSLADEASKRYHDASLTHRLAINACRGHQPYGAGCMTETLCSCQRQPACRRAPSGPYGTVSLHGRLSPEPETRSTHEGQMLEERKVGEDRAMT</sequence>
<reference evidence="2 3" key="2">
    <citation type="submission" date="2019-04" db="EMBL/GenBank/DDBJ databases">
        <title>The genome sequence of big-headed turtle.</title>
        <authorList>
            <person name="Gong S."/>
        </authorList>
    </citation>
    <scope>NUCLEOTIDE SEQUENCE [LARGE SCALE GENOMIC DNA]</scope>
    <source>
        <strain evidence="2">DO16091913</strain>
        <tissue evidence="2">Muscle</tissue>
    </source>
</reference>
<dbReference type="AlphaFoldDB" id="A0A4D9EAB1"/>
<dbReference type="Proteomes" id="UP000297703">
    <property type="component" value="Unassembled WGS sequence"/>
</dbReference>
<protein>
    <submittedName>
        <fullName evidence="2">Cytoskeleton-associated protein 5</fullName>
    </submittedName>
</protein>
<name>A0A4D9EAB1_9SAUR</name>
<reference evidence="2 3" key="1">
    <citation type="submission" date="2019-04" db="EMBL/GenBank/DDBJ databases">
        <title>Draft genome of the big-headed turtle Platysternon megacephalum.</title>
        <authorList>
            <person name="Gong S."/>
        </authorList>
    </citation>
    <scope>NUCLEOTIDE SEQUENCE [LARGE SCALE GENOMIC DNA]</scope>
    <source>
        <strain evidence="2">DO16091913</strain>
        <tissue evidence="2">Muscle</tissue>
    </source>
</reference>